<name>A0A250XA16_9CHLO</name>
<dbReference type="SUPFAM" id="SSF75553">
    <property type="entry name" value="Smc hinge domain"/>
    <property type="match status" value="1"/>
</dbReference>
<evidence type="ECO:0000259" key="14">
    <source>
        <dbReference type="SMART" id="SM00968"/>
    </source>
</evidence>
<dbReference type="GO" id="GO:0007076">
    <property type="term" value="P:mitotic chromosome condensation"/>
    <property type="evidence" value="ECO:0007669"/>
    <property type="project" value="TreeGrafter"/>
</dbReference>
<dbReference type="GO" id="GO:0051301">
    <property type="term" value="P:cell division"/>
    <property type="evidence" value="ECO:0007669"/>
    <property type="project" value="UniProtKB-KW"/>
</dbReference>
<feature type="domain" description="SMC hinge" evidence="14">
    <location>
        <begin position="546"/>
        <end position="662"/>
    </location>
</feature>
<dbReference type="OrthoDB" id="5575062at2759"/>
<keyword evidence="7 12" id="KW-0175">Coiled coil</keyword>
<feature type="coiled-coil region" evidence="12">
    <location>
        <begin position="207"/>
        <end position="315"/>
    </location>
</feature>
<dbReference type="Gene3D" id="3.40.50.300">
    <property type="entry name" value="P-loop containing nucleotide triphosphate hydrolases"/>
    <property type="match status" value="2"/>
</dbReference>
<evidence type="ECO:0000313" key="16">
    <source>
        <dbReference type="Proteomes" id="UP000232323"/>
    </source>
</evidence>
<dbReference type="InterPro" id="IPR010935">
    <property type="entry name" value="SMC_hinge"/>
</dbReference>
<evidence type="ECO:0000256" key="3">
    <source>
        <dbReference type="ARBA" id="ARBA00022618"/>
    </source>
</evidence>
<proteinExistence type="inferred from homology"/>
<accession>A0A250XA16</accession>
<dbReference type="Pfam" id="PF02463">
    <property type="entry name" value="SMC_N"/>
    <property type="match status" value="1"/>
</dbReference>
<evidence type="ECO:0000256" key="7">
    <source>
        <dbReference type="ARBA" id="ARBA00023054"/>
    </source>
</evidence>
<evidence type="ECO:0000256" key="8">
    <source>
        <dbReference type="ARBA" id="ARBA00023067"/>
    </source>
</evidence>
<organism evidence="15 16">
    <name type="scientific">Chlamydomonas eustigma</name>
    <dbReference type="NCBI Taxonomy" id="1157962"/>
    <lineage>
        <taxon>Eukaryota</taxon>
        <taxon>Viridiplantae</taxon>
        <taxon>Chlorophyta</taxon>
        <taxon>core chlorophytes</taxon>
        <taxon>Chlorophyceae</taxon>
        <taxon>CS clade</taxon>
        <taxon>Chlamydomonadales</taxon>
        <taxon>Chlamydomonadaceae</taxon>
        <taxon>Chlamydomonas</taxon>
    </lineage>
</organism>
<keyword evidence="10" id="KW-0131">Cell cycle</keyword>
<dbReference type="PANTHER" id="PTHR18937">
    <property type="entry name" value="STRUCTURAL MAINTENANCE OF CHROMOSOMES SMC FAMILY MEMBER"/>
    <property type="match status" value="1"/>
</dbReference>
<feature type="coiled-coil region" evidence="12">
    <location>
        <begin position="443"/>
        <end position="508"/>
    </location>
</feature>
<keyword evidence="9 11" id="KW-0539">Nucleus</keyword>
<evidence type="ECO:0000256" key="12">
    <source>
        <dbReference type="SAM" id="Coils"/>
    </source>
</evidence>
<dbReference type="InterPro" id="IPR024704">
    <property type="entry name" value="SMC"/>
</dbReference>
<evidence type="ECO:0000256" key="13">
    <source>
        <dbReference type="SAM" id="MobiDB-lite"/>
    </source>
</evidence>
<keyword evidence="8" id="KW-0226">DNA condensation</keyword>
<reference evidence="15 16" key="1">
    <citation type="submission" date="2017-08" db="EMBL/GenBank/DDBJ databases">
        <title>Acidophilic green algal genome provides insights into adaptation to an acidic environment.</title>
        <authorList>
            <person name="Hirooka S."/>
            <person name="Hirose Y."/>
            <person name="Kanesaki Y."/>
            <person name="Higuchi S."/>
            <person name="Fujiwara T."/>
            <person name="Onuma R."/>
            <person name="Era A."/>
            <person name="Ohbayashi R."/>
            <person name="Uzuka A."/>
            <person name="Nozaki H."/>
            <person name="Yoshikawa H."/>
            <person name="Miyagishima S.Y."/>
        </authorList>
    </citation>
    <scope>NUCLEOTIDE SEQUENCE [LARGE SCALE GENOMIC DNA]</scope>
    <source>
        <strain evidence="15 16">NIES-2499</strain>
    </source>
</reference>
<dbReference type="SUPFAM" id="SSF52540">
    <property type="entry name" value="P-loop containing nucleoside triphosphate hydrolases"/>
    <property type="match status" value="1"/>
</dbReference>
<comment type="caution">
    <text evidence="15">The sequence shown here is derived from an EMBL/GenBank/DDBJ whole genome shotgun (WGS) entry which is preliminary data.</text>
</comment>
<evidence type="ECO:0000256" key="10">
    <source>
        <dbReference type="ARBA" id="ARBA00023306"/>
    </source>
</evidence>
<dbReference type="Proteomes" id="UP000232323">
    <property type="component" value="Unassembled WGS sequence"/>
</dbReference>
<dbReference type="GO" id="GO:0016887">
    <property type="term" value="F:ATP hydrolysis activity"/>
    <property type="evidence" value="ECO:0007669"/>
    <property type="project" value="InterPro"/>
</dbReference>
<evidence type="ECO:0000256" key="9">
    <source>
        <dbReference type="ARBA" id="ARBA00023242"/>
    </source>
</evidence>
<evidence type="ECO:0000256" key="2">
    <source>
        <dbReference type="ARBA" id="ARBA00006005"/>
    </source>
</evidence>
<keyword evidence="16" id="KW-1185">Reference proteome</keyword>
<evidence type="ECO:0000256" key="5">
    <source>
        <dbReference type="ARBA" id="ARBA00022776"/>
    </source>
</evidence>
<keyword evidence="5" id="KW-0498">Mitosis</keyword>
<dbReference type="PIRSF" id="PIRSF005719">
    <property type="entry name" value="SMC"/>
    <property type="match status" value="1"/>
</dbReference>
<dbReference type="InterPro" id="IPR027417">
    <property type="entry name" value="P-loop_NTPase"/>
</dbReference>
<dbReference type="GO" id="GO:0000796">
    <property type="term" value="C:condensin complex"/>
    <property type="evidence" value="ECO:0007669"/>
    <property type="project" value="TreeGrafter"/>
</dbReference>
<dbReference type="SMART" id="SM00968">
    <property type="entry name" value="SMC_hinge"/>
    <property type="match status" value="1"/>
</dbReference>
<keyword evidence="6" id="KW-0067">ATP-binding</keyword>
<comment type="similarity">
    <text evidence="2">Belongs to the SMC family. SMC4 subfamily.</text>
</comment>
<evidence type="ECO:0000256" key="1">
    <source>
        <dbReference type="ARBA" id="ARBA00004123"/>
    </source>
</evidence>
<dbReference type="InterPro" id="IPR003395">
    <property type="entry name" value="RecF/RecN/SMC_N"/>
</dbReference>
<dbReference type="GO" id="GO:0005524">
    <property type="term" value="F:ATP binding"/>
    <property type="evidence" value="ECO:0007669"/>
    <property type="project" value="UniProtKB-KW"/>
</dbReference>
<dbReference type="STRING" id="1157962.A0A250XA16"/>
<dbReference type="EMBL" id="BEGY01000046">
    <property type="protein sequence ID" value="GAX79886.1"/>
    <property type="molecule type" value="Genomic_DNA"/>
</dbReference>
<dbReference type="Gene3D" id="3.30.70.1620">
    <property type="match status" value="1"/>
</dbReference>
<protein>
    <recommendedName>
        <fullName evidence="11">Structural maintenance of chromosomes protein</fullName>
    </recommendedName>
</protein>
<dbReference type="FunFam" id="3.40.50.300:FF:000585">
    <property type="entry name" value="Structural maintenance of chromosomes 4"/>
    <property type="match status" value="1"/>
</dbReference>
<evidence type="ECO:0000256" key="4">
    <source>
        <dbReference type="ARBA" id="ARBA00022741"/>
    </source>
</evidence>
<feature type="coiled-coil region" evidence="12">
    <location>
        <begin position="712"/>
        <end position="862"/>
    </location>
</feature>
<dbReference type="AlphaFoldDB" id="A0A250XA16"/>
<evidence type="ECO:0000256" key="6">
    <source>
        <dbReference type="ARBA" id="ARBA00022840"/>
    </source>
</evidence>
<sequence>MSEMDIECPMASKRLMIREMVMENFKSYAGVQRVGPFHKSFSAVVGPNGSGKSNVIDAMLFVFGRRAKQLRFNKISELIHNSSNHRNCETARVTVHFQEIIDMEGQEFTVVPDSQFSVSRTAHRTNQSDYYINDRKVSTKDVNEKLKGLGIDLDNNRFLILQGEVEQISMMRPKAEDKNDTGLLEYLEDIIGTHKYVEHIEEGGKKMQELHEKRQGMIQRLKVVEKEREGLEGKKQEAEDFLQKQAMMLTHKASAARINLSKYEVVIDDASRKKGELELKLAYERDKHQNFDRDAKKLEDKFQIADKEHQALIKALQEAQKAFAKFEIQDAKLTTDLTHVKQKLRKTESKIESDAGNMKKLEEEVMFLEEEIPRCRAKADQLTEELGKQESVLEGMLLAIKGEVEGYHQQMSQIRMDLAPWEKRIGECSARIGISTTERDALARRAEDAKRRLEGALKGLAAAQLSEAAKRRQIQELEAAASRCRIQIDQHREELRTHRADEKTLEVQAALIRDKVSTLRSYVSSTQQQGGLVAALMTAKSRGEVTGVYGRLGDLGAIDKQYDVAVSTAVGALDYIVVETASDAQKCVEYLRRSQLGVATFLILEKQRHLAAAAEEKMRTPEEAPRLYDLVKVKDQALRPAFVFAMGNTLVASDLDQALRLAYSKDSRFKRVVTLQGQLISESGTMSGGGGRPSRGRMALGSSAPKGGNVDAKAAQAELKQAEEELQSVTQALKSTRDKTIACEQALKAAERQLGELESSVPRARMEVEAEEAKAHDIQTRLEGLKAATEVDAEDMKQISALEQQIKEEEASLAQLNSQSAGLRSKISALQQQIDGAGGDKLKKQKALSVKLQKDISDAESDYTRKGVQVKANAKSLYKLRKENVKDVALKAELEVEIVKIGDSKKALEMEAEVAFLQRAEREQAVEDNKTALEAVKGERDRFQRDFGIVRQTQLNIETKLEDLASFLKEQSLHMRKVEAEYESLVARLCKDFGQEQETMPKEGDLQGQSADDHIFKAGMLESELQKMNPDMEAIEAYRLKDADYNSRMIELEVVTAEREVVRRETEGMRKRRLDEFMAAFNTISMKLKEMYQMITLGGDAELELVDSLDPFSEGIVFSVRPPRKSWKNISNLSGGEKTLSSLSLVFALHHFKPTPLYVMDEIDAALDFKNVSIVGHYIKDRTQNAQFVIISLRNNMFELADRLVGIYKTDNSTKTVTINPAEFTVGTQDCEKDTAAKDQEHKHSELAAAGQAVTVT</sequence>
<gene>
    <name evidence="15" type="ORF">CEUSTIGMA_g7326.t1</name>
</gene>
<keyword evidence="4" id="KW-0547">Nucleotide-binding</keyword>
<dbReference type="Gene3D" id="1.20.1060.20">
    <property type="match status" value="1"/>
</dbReference>
<dbReference type="PANTHER" id="PTHR18937:SF172">
    <property type="entry name" value="STRUCTURAL MAINTENANCE OF CHROMOSOMES PROTEIN"/>
    <property type="match status" value="1"/>
</dbReference>
<dbReference type="Gene3D" id="1.10.287.1490">
    <property type="match status" value="2"/>
</dbReference>
<dbReference type="GO" id="GO:0005634">
    <property type="term" value="C:nucleus"/>
    <property type="evidence" value="ECO:0007669"/>
    <property type="project" value="UniProtKB-SubCell"/>
</dbReference>
<dbReference type="Pfam" id="PF06470">
    <property type="entry name" value="SMC_hinge"/>
    <property type="match status" value="1"/>
</dbReference>
<evidence type="ECO:0000256" key="11">
    <source>
        <dbReference type="PIRNR" id="PIRNR005719"/>
    </source>
</evidence>
<comment type="subcellular location">
    <subcellularLocation>
        <location evidence="1 11">Nucleus</location>
    </subcellularLocation>
</comment>
<feature type="region of interest" description="Disordered" evidence="13">
    <location>
        <begin position="683"/>
        <end position="709"/>
    </location>
</feature>
<dbReference type="FunFam" id="3.40.50.300:FF:000481">
    <property type="entry name" value="Structural maintenance of chromosomes 4"/>
    <property type="match status" value="1"/>
</dbReference>
<dbReference type="InterPro" id="IPR036277">
    <property type="entry name" value="SMC_hinge_sf"/>
</dbReference>
<feature type="coiled-coil region" evidence="12">
    <location>
        <begin position="344"/>
        <end position="385"/>
    </location>
</feature>
<dbReference type="SUPFAM" id="SSF57997">
    <property type="entry name" value="Tropomyosin"/>
    <property type="match status" value="1"/>
</dbReference>
<evidence type="ECO:0000313" key="15">
    <source>
        <dbReference type="EMBL" id="GAX79886.1"/>
    </source>
</evidence>
<keyword evidence="3" id="KW-0132">Cell division</keyword>